<comment type="catalytic activity">
    <reaction evidence="17">
        <text>IDP + H2O = IMP + phosphate + H(+)</text>
        <dbReference type="Rhea" id="RHEA:35207"/>
        <dbReference type="ChEBI" id="CHEBI:15377"/>
        <dbReference type="ChEBI" id="CHEBI:15378"/>
        <dbReference type="ChEBI" id="CHEBI:43474"/>
        <dbReference type="ChEBI" id="CHEBI:58053"/>
        <dbReference type="ChEBI" id="CHEBI:58280"/>
        <dbReference type="EC" id="3.6.1.64"/>
    </reaction>
    <physiologicalReaction direction="left-to-right" evidence="17">
        <dbReference type="Rhea" id="RHEA:35208"/>
    </physiologicalReaction>
</comment>
<dbReference type="GO" id="GO:0009117">
    <property type="term" value="P:nucleotide metabolic process"/>
    <property type="evidence" value="ECO:0007669"/>
    <property type="project" value="UniProtKB-KW"/>
</dbReference>
<dbReference type="Gene3D" id="3.90.79.10">
    <property type="entry name" value="Nucleoside Triphosphate Pyrophosphohydrolase"/>
    <property type="match status" value="1"/>
</dbReference>
<dbReference type="GO" id="GO:0003723">
    <property type="term" value="F:RNA binding"/>
    <property type="evidence" value="ECO:0007669"/>
    <property type="project" value="UniProtKB-KW"/>
</dbReference>
<evidence type="ECO:0000256" key="17">
    <source>
        <dbReference type="ARBA" id="ARBA00047875"/>
    </source>
</evidence>
<comment type="catalytic activity">
    <reaction evidence="18">
        <text>dIDP + H2O = dIMP + phosphate + H(+)</text>
        <dbReference type="Rhea" id="RHEA:35211"/>
        <dbReference type="ChEBI" id="CHEBI:15377"/>
        <dbReference type="ChEBI" id="CHEBI:15378"/>
        <dbReference type="ChEBI" id="CHEBI:43474"/>
        <dbReference type="ChEBI" id="CHEBI:61194"/>
        <dbReference type="ChEBI" id="CHEBI:62286"/>
        <dbReference type="EC" id="3.6.1.64"/>
    </reaction>
    <physiologicalReaction direction="left-to-right" evidence="18">
        <dbReference type="Rhea" id="RHEA:35212"/>
    </physiologicalReaction>
</comment>
<evidence type="ECO:0000256" key="15">
    <source>
        <dbReference type="ARBA" id="ARBA00043162"/>
    </source>
</evidence>
<reference evidence="20" key="1">
    <citation type="submission" date="2013-04" db="EMBL/GenBank/DDBJ databases">
        <authorList>
            <person name="Qu J."/>
            <person name="Murali S.C."/>
            <person name="Bandaranaike D."/>
            <person name="Bellair M."/>
            <person name="Blankenburg K."/>
            <person name="Chao H."/>
            <person name="Dinh H."/>
            <person name="Doddapaneni H."/>
            <person name="Downs B."/>
            <person name="Dugan-Rocha S."/>
            <person name="Elkadiri S."/>
            <person name="Gnanaolivu R.D."/>
            <person name="Hernandez B."/>
            <person name="Javaid M."/>
            <person name="Jayaseelan J.C."/>
            <person name="Lee S."/>
            <person name="Li M."/>
            <person name="Ming W."/>
            <person name="Munidasa M."/>
            <person name="Muniz J."/>
            <person name="Nguyen L."/>
            <person name="Ongeri F."/>
            <person name="Osuji N."/>
            <person name="Pu L.-L."/>
            <person name="Puazo M."/>
            <person name="Qu C."/>
            <person name="Quiroz J."/>
            <person name="Raj R."/>
            <person name="Weissenberger G."/>
            <person name="Xin Y."/>
            <person name="Zou X."/>
            <person name="Han Y."/>
            <person name="Richards S."/>
            <person name="Worley K."/>
            <person name="Muzny D."/>
            <person name="Gibbs R."/>
        </authorList>
    </citation>
    <scope>NUCLEOTIDE SEQUENCE</scope>
    <source>
        <strain evidence="20">Sampled in the wild</strain>
    </source>
</reference>
<evidence type="ECO:0000259" key="19">
    <source>
        <dbReference type="PROSITE" id="PS51462"/>
    </source>
</evidence>
<evidence type="ECO:0000256" key="3">
    <source>
        <dbReference type="ARBA" id="ARBA00004642"/>
    </source>
</evidence>
<keyword evidence="21" id="KW-1185">Reference proteome</keyword>
<dbReference type="Pfam" id="PF05004">
    <property type="entry name" value="IFRD"/>
    <property type="match status" value="1"/>
</dbReference>
<keyword evidence="6" id="KW-0694">RNA-binding</keyword>
<evidence type="ECO:0000256" key="10">
    <source>
        <dbReference type="ARBA" id="ARBA00038899"/>
    </source>
</evidence>
<dbReference type="InterPro" id="IPR007701">
    <property type="entry name" value="Interferon-rel_develop_reg_N"/>
</dbReference>
<dbReference type="PANTHER" id="PTHR12354">
    <property type="entry name" value="INTERFERON-RELATED DEVELOPMENTAL REGULATOR"/>
    <property type="match status" value="1"/>
</dbReference>
<dbReference type="InterPro" id="IPR020084">
    <property type="entry name" value="NUDIX_hydrolase_CS"/>
</dbReference>
<dbReference type="InterPro" id="IPR000086">
    <property type="entry name" value="NUDIX_hydrolase_dom"/>
</dbReference>
<dbReference type="InterPro" id="IPR039777">
    <property type="entry name" value="IFRD"/>
</dbReference>
<dbReference type="EC" id="3.6.1.64" evidence="10"/>
<dbReference type="GO" id="GO:0005654">
    <property type="term" value="C:nucleoplasm"/>
    <property type="evidence" value="ECO:0007669"/>
    <property type="project" value="UniProtKB-SubCell"/>
</dbReference>
<dbReference type="Proteomes" id="UP000792457">
    <property type="component" value="Unassembled WGS sequence"/>
</dbReference>
<evidence type="ECO:0000256" key="9">
    <source>
        <dbReference type="ARBA" id="ARBA00038173"/>
    </source>
</evidence>
<keyword evidence="5" id="KW-0378">Hydrolase</keyword>
<dbReference type="Pfam" id="PF22327">
    <property type="entry name" value="Nudt16-like"/>
    <property type="match status" value="1"/>
</dbReference>
<evidence type="ECO:0000313" key="21">
    <source>
        <dbReference type="Proteomes" id="UP000792457"/>
    </source>
</evidence>
<dbReference type="GO" id="GO:1990003">
    <property type="term" value="F:IDP phosphatase activity"/>
    <property type="evidence" value="ECO:0007669"/>
    <property type="project" value="UniProtKB-EC"/>
</dbReference>
<protein>
    <recommendedName>
        <fullName evidence="11">U8 snoRNA-decapping enzyme</fullName>
        <ecNumber evidence="10">3.6.1.64</ecNumber>
    </recommendedName>
    <alternativeName>
        <fullName evidence="14">IDP phosphatase</fullName>
    </alternativeName>
    <alternativeName>
        <fullName evidence="12">Inosine diphosphate phosphatase</fullName>
    </alternativeName>
    <alternativeName>
        <fullName evidence="13">Nucleoside diphosphate-linked moiety X motif 16</fullName>
    </alternativeName>
    <alternativeName>
        <fullName evidence="15">m7GpppN-mRNA hydrolase</fullName>
    </alternativeName>
</protein>
<comment type="similarity">
    <text evidence="9">Belongs to the Nudix hydrolase family. NUDT16 subfamily.</text>
</comment>
<keyword evidence="8" id="KW-0539">Nucleus</keyword>
<dbReference type="SUPFAM" id="SSF48371">
    <property type="entry name" value="ARM repeat"/>
    <property type="match status" value="1"/>
</dbReference>
<dbReference type="OrthoDB" id="18978at2759"/>
<dbReference type="PANTHER" id="PTHR12354:SF1">
    <property type="entry name" value="INTERFERON-RELATED DEVELOPMENTAL REGULATOR 1"/>
    <property type="match status" value="1"/>
</dbReference>
<proteinExistence type="inferred from homology"/>
<dbReference type="GO" id="GO:0005730">
    <property type="term" value="C:nucleolus"/>
    <property type="evidence" value="ECO:0007669"/>
    <property type="project" value="UniProtKB-SubCell"/>
</dbReference>
<name>A0A8K0K3Z1_LADFU</name>
<evidence type="ECO:0000256" key="11">
    <source>
        <dbReference type="ARBA" id="ARBA00039871"/>
    </source>
</evidence>
<comment type="similarity">
    <text evidence="4">Belongs to the IFRD family.</text>
</comment>
<evidence type="ECO:0000256" key="14">
    <source>
        <dbReference type="ARBA" id="ARBA00042015"/>
    </source>
</evidence>
<evidence type="ECO:0000256" key="8">
    <source>
        <dbReference type="ARBA" id="ARBA00023242"/>
    </source>
</evidence>
<dbReference type="InterPro" id="IPR054754">
    <property type="entry name" value="NudT16"/>
</dbReference>
<keyword evidence="7" id="KW-0546">Nucleotide metabolism</keyword>
<sequence>MEETGDNTWGHLASTSHFGSPSVVSDHITLRKEDIGSEKYKNYTHASHCMLYAKNNDKAFGIYKRRATILMHLRFDGMIGFPGGLVDDGENFLDAVNRELREEIHLDTSKYPIEEEHHIISHEEPNTQLCLHFYAREIEPEDLHNIEKNCLNANEFGEEVMGTFRVPLYTMGGGHRSRQDVPTSDEDSLNDNASVYSVMSECGSVMVEGTNEEVDEQTQEEVFEEKLKESIDGINQKSAQGRTSSLESVSKAFVQKFIPDFILDRRLTLTDGIERCLRKGRGAEQASAANLAALLCVQLGGGDECGLGGDGAGGSANQAFRDLRPVLTILATDNAASYPARAKCCMALGLCSFVSNGELQDVVELMCTLENIFWLAASSSVQASNPEAAVLYSSALSAWALLLTLMSPHDVYSLMGRQMDRLVLLLSSSYLDVRIAAGEAIAVATELGRAYDADFTIGPKDCDDDENLLATLHELATDSHKYRAKKDRKQQRSSFRDILHFVEEGIPPDVQVKFGQEMLLLDSWCRKKQYDAFCQVLGPGMNLHLTENYLLREIFKLGERVTLLNGAMYKASKLERDAVPEGMLLYILTEA</sequence>
<comment type="cofactor">
    <cofactor evidence="1">
        <name>Co(2+)</name>
        <dbReference type="ChEBI" id="CHEBI:48828"/>
    </cofactor>
</comment>
<accession>A0A8K0K3Z1</accession>
<comment type="caution">
    <text evidence="20">The sequence shown here is derived from an EMBL/GenBank/DDBJ whole genome shotgun (WGS) entry which is preliminary data.</text>
</comment>
<dbReference type="InterPro" id="IPR016024">
    <property type="entry name" value="ARM-type_fold"/>
</dbReference>
<reference evidence="20" key="2">
    <citation type="submission" date="2017-10" db="EMBL/GenBank/DDBJ databases">
        <title>Ladona fulva Genome sequencing and assembly.</title>
        <authorList>
            <person name="Murali S."/>
            <person name="Richards S."/>
            <person name="Bandaranaike D."/>
            <person name="Bellair M."/>
            <person name="Blankenburg K."/>
            <person name="Chao H."/>
            <person name="Dinh H."/>
            <person name="Doddapaneni H."/>
            <person name="Dugan-Rocha S."/>
            <person name="Elkadiri S."/>
            <person name="Gnanaolivu R."/>
            <person name="Hernandez B."/>
            <person name="Skinner E."/>
            <person name="Javaid M."/>
            <person name="Lee S."/>
            <person name="Li M."/>
            <person name="Ming W."/>
            <person name="Munidasa M."/>
            <person name="Muniz J."/>
            <person name="Nguyen L."/>
            <person name="Hughes D."/>
            <person name="Osuji N."/>
            <person name="Pu L.-L."/>
            <person name="Puazo M."/>
            <person name="Qu C."/>
            <person name="Quiroz J."/>
            <person name="Raj R."/>
            <person name="Weissenberger G."/>
            <person name="Xin Y."/>
            <person name="Zou X."/>
            <person name="Han Y."/>
            <person name="Worley K."/>
            <person name="Muzny D."/>
            <person name="Gibbs R."/>
        </authorList>
    </citation>
    <scope>NUCLEOTIDE SEQUENCE</scope>
    <source>
        <strain evidence="20">Sampled in the wild</strain>
    </source>
</reference>
<gene>
    <name evidence="20" type="ORF">J437_LFUL008415</name>
</gene>
<dbReference type="EMBL" id="KZ308326">
    <property type="protein sequence ID" value="KAG8227543.1"/>
    <property type="molecule type" value="Genomic_DNA"/>
</dbReference>
<evidence type="ECO:0000256" key="12">
    <source>
        <dbReference type="ARBA" id="ARBA00041450"/>
    </source>
</evidence>
<evidence type="ECO:0000256" key="1">
    <source>
        <dbReference type="ARBA" id="ARBA00001941"/>
    </source>
</evidence>
<evidence type="ECO:0000256" key="18">
    <source>
        <dbReference type="ARBA" id="ARBA00048945"/>
    </source>
</evidence>
<evidence type="ECO:0000256" key="4">
    <source>
        <dbReference type="ARBA" id="ARBA00008828"/>
    </source>
</evidence>
<dbReference type="SUPFAM" id="SSF55811">
    <property type="entry name" value="Nudix"/>
    <property type="match status" value="1"/>
</dbReference>
<feature type="domain" description="Nudix hydrolase" evidence="19">
    <location>
        <begin position="42"/>
        <end position="193"/>
    </location>
</feature>
<evidence type="ECO:0000256" key="13">
    <source>
        <dbReference type="ARBA" id="ARBA00041656"/>
    </source>
</evidence>
<evidence type="ECO:0000256" key="6">
    <source>
        <dbReference type="ARBA" id="ARBA00022884"/>
    </source>
</evidence>
<dbReference type="GO" id="GO:0140933">
    <property type="term" value="F:5'-(N(7)-methylguanosine 5'-triphospho)-[mRNA] hydrolase activity"/>
    <property type="evidence" value="ECO:0007669"/>
    <property type="project" value="UniProtKB-EC"/>
</dbReference>
<dbReference type="AlphaFoldDB" id="A0A8K0K3Z1"/>
<evidence type="ECO:0000256" key="2">
    <source>
        <dbReference type="ARBA" id="ARBA00004604"/>
    </source>
</evidence>
<evidence type="ECO:0000313" key="20">
    <source>
        <dbReference type="EMBL" id="KAG8227543.1"/>
    </source>
</evidence>
<dbReference type="PROSITE" id="PS51462">
    <property type="entry name" value="NUDIX"/>
    <property type="match status" value="1"/>
</dbReference>
<evidence type="ECO:0000256" key="5">
    <source>
        <dbReference type="ARBA" id="ARBA00022801"/>
    </source>
</evidence>
<evidence type="ECO:0000256" key="16">
    <source>
        <dbReference type="ARBA" id="ARBA00047661"/>
    </source>
</evidence>
<comment type="subcellular location">
    <subcellularLocation>
        <location evidence="2">Nucleus</location>
        <location evidence="2">Nucleolus</location>
    </subcellularLocation>
    <subcellularLocation>
        <location evidence="3">Nucleus</location>
        <location evidence="3">Nucleoplasm</location>
    </subcellularLocation>
</comment>
<dbReference type="PROSITE" id="PS00893">
    <property type="entry name" value="NUDIX_BOX"/>
    <property type="match status" value="1"/>
</dbReference>
<comment type="catalytic activity">
    <reaction evidence="16">
        <text>a 5'-end (N(7)-methyl 5'-triphosphoguanosine)-ribonucleoside in mRNA + H2O = N(7)-methyl-GDP + a 5'-end phospho-ribonucleoside in mRNA + 2 H(+)</text>
        <dbReference type="Rhea" id="RHEA:67484"/>
        <dbReference type="Rhea" id="RHEA-COMP:15692"/>
        <dbReference type="Rhea" id="RHEA-COMP:17167"/>
        <dbReference type="ChEBI" id="CHEBI:15377"/>
        <dbReference type="ChEBI" id="CHEBI:15378"/>
        <dbReference type="ChEBI" id="CHEBI:63714"/>
        <dbReference type="ChEBI" id="CHEBI:138282"/>
        <dbReference type="ChEBI" id="CHEBI:156461"/>
        <dbReference type="EC" id="3.6.1.62"/>
    </reaction>
    <physiologicalReaction direction="left-to-right" evidence="16">
        <dbReference type="Rhea" id="RHEA:67485"/>
    </physiologicalReaction>
</comment>
<evidence type="ECO:0000256" key="7">
    <source>
        <dbReference type="ARBA" id="ARBA00023080"/>
    </source>
</evidence>
<dbReference type="InterPro" id="IPR015797">
    <property type="entry name" value="NUDIX_hydrolase-like_dom_sf"/>
</dbReference>
<organism evidence="20 21">
    <name type="scientific">Ladona fulva</name>
    <name type="common">Scarce chaser dragonfly</name>
    <name type="synonym">Libellula fulva</name>
    <dbReference type="NCBI Taxonomy" id="123851"/>
    <lineage>
        <taxon>Eukaryota</taxon>
        <taxon>Metazoa</taxon>
        <taxon>Ecdysozoa</taxon>
        <taxon>Arthropoda</taxon>
        <taxon>Hexapoda</taxon>
        <taxon>Insecta</taxon>
        <taxon>Pterygota</taxon>
        <taxon>Palaeoptera</taxon>
        <taxon>Odonata</taxon>
        <taxon>Epiprocta</taxon>
        <taxon>Anisoptera</taxon>
        <taxon>Libelluloidea</taxon>
        <taxon>Libellulidae</taxon>
        <taxon>Ladona</taxon>
    </lineage>
</organism>